<name>A0ABM0JU28_APLCA</name>
<feature type="region of interest" description="Disordered" evidence="2">
    <location>
        <begin position="149"/>
        <end position="169"/>
    </location>
</feature>
<dbReference type="PROSITE" id="PS51352">
    <property type="entry name" value="THIOREDOXIN_2"/>
    <property type="match status" value="1"/>
</dbReference>
<accession>A0ABM0JU28</accession>
<dbReference type="Proteomes" id="UP000694888">
    <property type="component" value="Unplaced"/>
</dbReference>
<dbReference type="PANTHER" id="PTHR15337">
    <property type="entry name" value="ANTERIOR GRADIENT PROTEIN-RELATED"/>
    <property type="match status" value="1"/>
</dbReference>
<organism evidence="4 5">
    <name type="scientific">Aplysia californica</name>
    <name type="common">California sea hare</name>
    <dbReference type="NCBI Taxonomy" id="6500"/>
    <lineage>
        <taxon>Eukaryota</taxon>
        <taxon>Metazoa</taxon>
        <taxon>Spiralia</taxon>
        <taxon>Lophotrochozoa</taxon>
        <taxon>Mollusca</taxon>
        <taxon>Gastropoda</taxon>
        <taxon>Heterobranchia</taxon>
        <taxon>Euthyneura</taxon>
        <taxon>Tectipleura</taxon>
        <taxon>Aplysiida</taxon>
        <taxon>Aplysioidea</taxon>
        <taxon>Aplysiidae</taxon>
        <taxon>Aplysia</taxon>
    </lineage>
</organism>
<protein>
    <submittedName>
        <fullName evidence="5">Thioredoxin domain-containing protein 12 isoform X1</fullName>
    </submittedName>
</protein>
<proteinExistence type="predicted"/>
<evidence type="ECO:0000313" key="4">
    <source>
        <dbReference type="Proteomes" id="UP000694888"/>
    </source>
</evidence>
<dbReference type="InterPro" id="IPR036249">
    <property type="entry name" value="Thioredoxin-like_sf"/>
</dbReference>
<dbReference type="InterPro" id="IPR013766">
    <property type="entry name" value="Thioredoxin_domain"/>
</dbReference>
<evidence type="ECO:0000256" key="2">
    <source>
        <dbReference type="SAM" id="MobiDB-lite"/>
    </source>
</evidence>
<evidence type="ECO:0000256" key="1">
    <source>
        <dbReference type="ARBA" id="ARBA00022729"/>
    </source>
</evidence>
<keyword evidence="4" id="KW-1185">Reference proteome</keyword>
<reference evidence="5" key="1">
    <citation type="submission" date="2025-08" db="UniProtKB">
        <authorList>
            <consortium name="RefSeq"/>
        </authorList>
    </citation>
    <scope>IDENTIFICATION</scope>
</reference>
<evidence type="ECO:0000313" key="5">
    <source>
        <dbReference type="RefSeq" id="XP_005101513.1"/>
    </source>
</evidence>
<dbReference type="RefSeq" id="XP_005101513.1">
    <property type="nucleotide sequence ID" value="XM_005101456.2"/>
</dbReference>
<dbReference type="Pfam" id="PF13899">
    <property type="entry name" value="Thioredoxin_7"/>
    <property type="match status" value="1"/>
</dbReference>
<dbReference type="PANTHER" id="PTHR15337:SF11">
    <property type="entry name" value="THIOREDOXIN DOMAIN-CONTAINING PROTEIN"/>
    <property type="match status" value="1"/>
</dbReference>
<keyword evidence="1" id="KW-0732">Signal</keyword>
<feature type="domain" description="Thioredoxin" evidence="3">
    <location>
        <begin position="2"/>
        <end position="144"/>
    </location>
</feature>
<dbReference type="Gene3D" id="3.40.30.10">
    <property type="entry name" value="Glutaredoxin"/>
    <property type="match status" value="1"/>
</dbReference>
<dbReference type="GeneID" id="101849471"/>
<dbReference type="SUPFAM" id="SSF52833">
    <property type="entry name" value="Thioredoxin-like"/>
    <property type="match status" value="1"/>
</dbReference>
<evidence type="ECO:0000259" key="3">
    <source>
        <dbReference type="PROSITE" id="PS51352"/>
    </source>
</evidence>
<gene>
    <name evidence="5" type="primary">LOC101849471</name>
</gene>
<sequence>MASYLTQAANLVFGSLSAATEYARGWGRNIQWVSMKEGQRLAREQNKPAMVVIHKTWCRACRALRPRFANSRDIEKLSNEFIMINVEDDEEPKTSEFKPDGGYIPRILFMAPDGKVMTHVQNQKSTGYRHYYPETTSILDSMKRVLKQTGGNPNVLETVRPRSTSRGRR</sequence>
<dbReference type="InterPro" id="IPR051099">
    <property type="entry name" value="AGR/TXD"/>
</dbReference>